<sequence length="202" mass="22996">MSRKKKKDFYEENISTTEEITNDINDFSGEISENTLNEHNLENDNITLVDNYSEHYENFSSQTMNEPEMKAINNGIKFHKPNLKFKKPILKRSPVYLLTSATSNIKKTADSIRMVANSVDGIVNSIELLAPVISSLSKNSVHTNVDENDFVSNTPDEQDYSRDMGNFNQTTKPPLNQASFTQFLENPLVQNMLKNLANNQKQ</sequence>
<proteinExistence type="predicted"/>
<dbReference type="Proteomes" id="UP000192731">
    <property type="component" value="Unassembled WGS sequence"/>
</dbReference>
<dbReference type="EMBL" id="FWWT01000018">
    <property type="protein sequence ID" value="SMB91415.1"/>
    <property type="molecule type" value="Genomic_DNA"/>
</dbReference>
<evidence type="ECO:0000313" key="2">
    <source>
        <dbReference type="EMBL" id="SMB91415.1"/>
    </source>
</evidence>
<reference evidence="2 3" key="1">
    <citation type="submission" date="2017-04" db="EMBL/GenBank/DDBJ databases">
        <authorList>
            <person name="Afonso C.L."/>
            <person name="Miller P.J."/>
            <person name="Scott M.A."/>
            <person name="Spackman E."/>
            <person name="Goraichik I."/>
            <person name="Dimitrov K.M."/>
            <person name="Suarez D.L."/>
            <person name="Swayne D.E."/>
        </authorList>
    </citation>
    <scope>NUCLEOTIDE SEQUENCE [LARGE SCALE GENOMIC DNA]</scope>
    <source>
        <strain evidence="2 3">DSM 11270</strain>
    </source>
</reference>
<evidence type="ECO:0000313" key="3">
    <source>
        <dbReference type="Proteomes" id="UP000192731"/>
    </source>
</evidence>
<protein>
    <submittedName>
        <fullName evidence="2">Uncharacterized protein</fullName>
    </submittedName>
</protein>
<keyword evidence="3" id="KW-1185">Reference proteome</keyword>
<dbReference type="RefSeq" id="WP_084053331.1">
    <property type="nucleotide sequence ID" value="NZ_FWWT01000018.1"/>
</dbReference>
<organism evidence="2 3">
    <name type="scientific">Desulfonispora thiosulfatigenes DSM 11270</name>
    <dbReference type="NCBI Taxonomy" id="656914"/>
    <lineage>
        <taxon>Bacteria</taxon>
        <taxon>Bacillati</taxon>
        <taxon>Bacillota</taxon>
        <taxon>Clostridia</taxon>
        <taxon>Eubacteriales</taxon>
        <taxon>Peptococcaceae</taxon>
        <taxon>Desulfonispora</taxon>
    </lineage>
</organism>
<accession>A0A1W1VDL5</accession>
<dbReference type="AlphaFoldDB" id="A0A1W1VDL5"/>
<gene>
    <name evidence="2" type="ORF">SAMN00017405_2297</name>
</gene>
<evidence type="ECO:0000256" key="1">
    <source>
        <dbReference type="SAM" id="MobiDB-lite"/>
    </source>
</evidence>
<name>A0A1W1VDL5_DESTI</name>
<feature type="region of interest" description="Disordered" evidence="1">
    <location>
        <begin position="147"/>
        <end position="172"/>
    </location>
</feature>